<dbReference type="PANTHER" id="PTHR23522:SF10">
    <property type="entry name" value="3-PHENYLPROPIONIC ACID TRANSPORTER-RELATED"/>
    <property type="match status" value="1"/>
</dbReference>
<keyword evidence="2" id="KW-0813">Transport</keyword>
<dbReference type="InterPro" id="IPR024989">
    <property type="entry name" value="MFS_assoc_dom"/>
</dbReference>
<evidence type="ECO:0000259" key="9">
    <source>
        <dbReference type="Pfam" id="PF12832"/>
    </source>
</evidence>
<keyword evidence="6 8" id="KW-1133">Transmembrane helix</keyword>
<evidence type="ECO:0000313" key="10">
    <source>
        <dbReference type="EMBL" id="PNS11094.1"/>
    </source>
</evidence>
<feature type="transmembrane region" description="Helical" evidence="8">
    <location>
        <begin position="12"/>
        <end position="30"/>
    </location>
</feature>
<evidence type="ECO:0000256" key="2">
    <source>
        <dbReference type="ARBA" id="ARBA00022448"/>
    </source>
</evidence>
<feature type="transmembrane region" description="Helical" evidence="8">
    <location>
        <begin position="287"/>
        <end position="308"/>
    </location>
</feature>
<evidence type="ECO:0000313" key="11">
    <source>
        <dbReference type="Proteomes" id="UP000236345"/>
    </source>
</evidence>
<evidence type="ECO:0000256" key="5">
    <source>
        <dbReference type="ARBA" id="ARBA00022692"/>
    </source>
</evidence>
<feature type="transmembrane region" description="Helical" evidence="8">
    <location>
        <begin position="134"/>
        <end position="152"/>
    </location>
</feature>
<dbReference type="PANTHER" id="PTHR23522">
    <property type="entry name" value="BLL5896 PROTEIN"/>
    <property type="match status" value="1"/>
</dbReference>
<sequence length="398" mass="43134">MNHFMKTRFGFVYFSMFAFIGIHMPFWPVWLEYKGISPSGIAALTALSFSLKIIFTPVVSNIVDRSGQRRKAAIILSLGLFVSLLVFSKTNEFIPIFLLTIFSFACWSPIMSLAESLATVTAREQKFDYGKVRLWGSVGFMVVAVSSGKLLAIFGESALLWSICGAAGLLFVSSCLLPKTKVSLIKSEEVTILAFFKSKWFVSFLIATTLIQGSHAGYYTFGSIHWRAEGLSDQIIGILWGSSVVGEVIVFAFGRVLLSRLGPVNVLIIGGIAAALRWLMIGSTDSIFLLLVAQCLHALSFGACHFAAMQIITNKVDASLSSTAQGIYSAFSMGLGMGIFVLLSGPFYSLLSGGTFFVMSAVSLAGTLCLLLLKSIEMNKISHSNTLKDMGRAMPEGT</sequence>
<dbReference type="Pfam" id="PF12832">
    <property type="entry name" value="MFS_1_like"/>
    <property type="match status" value="1"/>
</dbReference>
<feature type="domain" description="Major facilitator superfamily associated" evidence="9">
    <location>
        <begin position="9"/>
        <end position="357"/>
    </location>
</feature>
<dbReference type="Proteomes" id="UP000236345">
    <property type="component" value="Unassembled WGS sequence"/>
</dbReference>
<dbReference type="NCBIfam" id="NF037955">
    <property type="entry name" value="mfs"/>
    <property type="match status" value="1"/>
</dbReference>
<feature type="transmembrane region" description="Helical" evidence="8">
    <location>
        <begin position="71"/>
        <end position="87"/>
    </location>
</feature>
<keyword evidence="3" id="KW-1003">Cell membrane</keyword>
<dbReference type="InterPro" id="IPR026032">
    <property type="entry name" value="HcaT-like"/>
</dbReference>
<protein>
    <recommendedName>
        <fullName evidence="9">Major facilitator superfamily associated domain-containing protein</fullName>
    </recommendedName>
</protein>
<dbReference type="GO" id="GO:0015528">
    <property type="term" value="F:lactose:proton symporter activity"/>
    <property type="evidence" value="ECO:0007669"/>
    <property type="project" value="TreeGrafter"/>
</dbReference>
<gene>
    <name evidence="10" type="ORF">COO59_14290</name>
</gene>
<evidence type="ECO:0000256" key="7">
    <source>
        <dbReference type="ARBA" id="ARBA00023136"/>
    </source>
</evidence>
<keyword evidence="5 8" id="KW-0812">Transmembrane</keyword>
<accession>A0A2K1Q7T0</accession>
<feature type="transmembrane region" description="Helical" evidence="8">
    <location>
        <begin position="354"/>
        <end position="373"/>
    </location>
</feature>
<dbReference type="OrthoDB" id="9150135at2"/>
<dbReference type="EMBL" id="NWUO01000010">
    <property type="protein sequence ID" value="PNS11094.1"/>
    <property type="molecule type" value="Genomic_DNA"/>
</dbReference>
<evidence type="ECO:0000256" key="3">
    <source>
        <dbReference type="ARBA" id="ARBA00022475"/>
    </source>
</evidence>
<evidence type="ECO:0000256" key="4">
    <source>
        <dbReference type="ARBA" id="ARBA00022519"/>
    </source>
</evidence>
<dbReference type="InterPro" id="IPR036259">
    <property type="entry name" value="MFS_trans_sf"/>
</dbReference>
<dbReference type="GO" id="GO:0030395">
    <property type="term" value="F:lactose binding"/>
    <property type="evidence" value="ECO:0007669"/>
    <property type="project" value="TreeGrafter"/>
</dbReference>
<keyword evidence="11" id="KW-1185">Reference proteome</keyword>
<feature type="transmembrane region" description="Helical" evidence="8">
    <location>
        <begin position="264"/>
        <end position="281"/>
    </location>
</feature>
<feature type="transmembrane region" description="Helical" evidence="8">
    <location>
        <begin position="238"/>
        <end position="257"/>
    </location>
</feature>
<evidence type="ECO:0000256" key="1">
    <source>
        <dbReference type="ARBA" id="ARBA00004429"/>
    </source>
</evidence>
<evidence type="ECO:0000256" key="8">
    <source>
        <dbReference type="SAM" id="Phobius"/>
    </source>
</evidence>
<feature type="transmembrane region" description="Helical" evidence="8">
    <location>
        <begin position="36"/>
        <end position="59"/>
    </location>
</feature>
<name>A0A2K1Q7T0_9GAMM</name>
<comment type="caution">
    <text evidence="10">The sequence shown here is derived from an EMBL/GenBank/DDBJ whole genome shotgun (WGS) entry which is preliminary data.</text>
</comment>
<feature type="transmembrane region" description="Helical" evidence="8">
    <location>
        <begin position="328"/>
        <end position="348"/>
    </location>
</feature>
<feature type="transmembrane region" description="Helical" evidence="8">
    <location>
        <begin position="198"/>
        <end position="218"/>
    </location>
</feature>
<keyword evidence="7 8" id="KW-0472">Membrane</keyword>
<keyword evidence="4" id="KW-0997">Cell inner membrane</keyword>
<dbReference type="PIRSF" id="PIRSF004925">
    <property type="entry name" value="HcaT"/>
    <property type="match status" value="1"/>
</dbReference>
<comment type="subcellular location">
    <subcellularLocation>
        <location evidence="1">Cell inner membrane</location>
        <topology evidence="1">Multi-pass membrane protein</topology>
    </subcellularLocation>
</comment>
<feature type="transmembrane region" description="Helical" evidence="8">
    <location>
        <begin position="158"/>
        <end position="177"/>
    </location>
</feature>
<reference evidence="11" key="1">
    <citation type="submission" date="2017-09" db="EMBL/GenBank/DDBJ databases">
        <authorList>
            <person name="Palmer M."/>
            <person name="Steenkamp E.T."/>
            <person name="Coetzee M.P."/>
            <person name="Avontuur J.R."/>
            <person name="Van Zyl E."/>
            <person name="Chan W.-Y."/>
            <person name="Blom J."/>
            <person name="Venter S.N."/>
        </authorList>
    </citation>
    <scope>NUCLEOTIDE SEQUENCE [LARGE SCALE GENOMIC DNA]</scope>
    <source>
        <strain evidence="11">QC88-366</strain>
    </source>
</reference>
<proteinExistence type="predicted"/>
<dbReference type="SUPFAM" id="SSF103473">
    <property type="entry name" value="MFS general substrate transporter"/>
    <property type="match status" value="1"/>
</dbReference>
<dbReference type="AlphaFoldDB" id="A0A2K1Q7T0"/>
<dbReference type="Gene3D" id="1.20.1250.20">
    <property type="entry name" value="MFS general substrate transporter like domains"/>
    <property type="match status" value="2"/>
</dbReference>
<dbReference type="GO" id="GO:0005886">
    <property type="term" value="C:plasma membrane"/>
    <property type="evidence" value="ECO:0007669"/>
    <property type="project" value="UniProtKB-SubCell"/>
</dbReference>
<feature type="transmembrane region" description="Helical" evidence="8">
    <location>
        <begin position="93"/>
        <end position="114"/>
    </location>
</feature>
<organism evidence="10 11">
    <name type="scientific">Mixta theicola</name>
    <dbReference type="NCBI Taxonomy" id="1458355"/>
    <lineage>
        <taxon>Bacteria</taxon>
        <taxon>Pseudomonadati</taxon>
        <taxon>Pseudomonadota</taxon>
        <taxon>Gammaproteobacteria</taxon>
        <taxon>Enterobacterales</taxon>
        <taxon>Erwiniaceae</taxon>
        <taxon>Mixta</taxon>
    </lineage>
</organism>
<evidence type="ECO:0000256" key="6">
    <source>
        <dbReference type="ARBA" id="ARBA00022989"/>
    </source>
</evidence>